<protein>
    <submittedName>
        <fullName evidence="1">Uncharacterized protein</fullName>
    </submittedName>
</protein>
<organism evidence="1 2">
    <name type="scientific">Chania multitudinisentens RB-25</name>
    <dbReference type="NCBI Taxonomy" id="1441930"/>
    <lineage>
        <taxon>Bacteria</taxon>
        <taxon>Pseudomonadati</taxon>
        <taxon>Pseudomonadota</taxon>
        <taxon>Gammaproteobacteria</taxon>
        <taxon>Enterobacterales</taxon>
        <taxon>Yersiniaceae</taxon>
        <taxon>Chania</taxon>
    </lineage>
</organism>
<name>W0LKD0_9GAMM</name>
<sequence>MCAAEKQHENEPYNSAILHEICKYLVALKREEEMLPWAERALVLNPHDFAFMARRADALYLLGRYAEAADIWAQCLSQQNGSVLYRLRLGVSLMMAGELTRAISLLNEAWRMAVSSEVERAASVGFAMGEAMLKTGDPQGFKYWLMRNDVPRFSSSYRPLGIPIWERGSELRGKRVLITHELGFGDNFLLAACVTDWLAAGAKIMLTCHPQSQALMQASLPNCEVISAPNPTQLHSPLPGSLLVEVNRFAPHIHATLLHLPLLKAGQPEASEQGFQPYLQAPSQKHQIATEWGQQLRARQPGKKLVGLFWDCAQRHWPAMGAVVRCWAQRRSLPLDSVNEIVQYPAVADGVHFVNLHHPAASALAGTPGSNVSVYLPGIRDFSDTAACIAQLDAVIAVDSGVANLAVMMGVLTCVPVHTSGDWRWGVEGTTSPWVKNVTVFRQTHEGDWNQVIQQIREWLLQML</sequence>
<reference evidence="1 2" key="2">
    <citation type="submission" date="2015-03" db="EMBL/GenBank/DDBJ databases">
        <authorList>
            <person name="Chan K.-G."/>
        </authorList>
    </citation>
    <scope>NUCLEOTIDE SEQUENCE [LARGE SCALE GENOMIC DNA]</scope>
    <source>
        <strain evidence="1 2">RB-25</strain>
    </source>
</reference>
<dbReference type="Proteomes" id="UP000019030">
    <property type="component" value="Chromosome"/>
</dbReference>
<dbReference type="Gene3D" id="1.25.40.10">
    <property type="entry name" value="Tetratricopeptide repeat domain"/>
    <property type="match status" value="1"/>
</dbReference>
<gene>
    <name evidence="1" type="ORF">Z042_24555</name>
</gene>
<keyword evidence="2" id="KW-1185">Reference proteome</keyword>
<dbReference type="SUPFAM" id="SSF53756">
    <property type="entry name" value="UDP-Glycosyltransferase/glycogen phosphorylase"/>
    <property type="match status" value="1"/>
</dbReference>
<dbReference type="InterPro" id="IPR011990">
    <property type="entry name" value="TPR-like_helical_dom_sf"/>
</dbReference>
<dbReference type="Gene3D" id="3.40.50.2000">
    <property type="entry name" value="Glycogen Phosphorylase B"/>
    <property type="match status" value="1"/>
</dbReference>
<dbReference type="KEGG" id="sfo:Z042_24555"/>
<dbReference type="AlphaFoldDB" id="W0LKD0"/>
<dbReference type="eggNOG" id="COG0457">
    <property type="taxonomic scope" value="Bacteria"/>
</dbReference>
<reference evidence="1 2" key="1">
    <citation type="submission" date="2014-01" db="EMBL/GenBank/DDBJ databases">
        <title>Isolation of Serratia multitudinisentens RB-25 from Ex-Landfill site.</title>
        <authorList>
            <person name="Robson E.H.J."/>
        </authorList>
    </citation>
    <scope>NUCLEOTIDE SEQUENCE [LARGE SCALE GENOMIC DNA]</scope>
    <source>
        <strain evidence="1 2">RB-25</strain>
    </source>
</reference>
<dbReference type="SUPFAM" id="SSF48452">
    <property type="entry name" value="TPR-like"/>
    <property type="match status" value="1"/>
</dbReference>
<accession>W0LKD0</accession>
<dbReference type="HOGENOM" id="CLU_578320_0_0_6"/>
<dbReference type="STRING" id="1441930.Z042_24555"/>
<evidence type="ECO:0000313" key="2">
    <source>
        <dbReference type="Proteomes" id="UP000019030"/>
    </source>
</evidence>
<evidence type="ECO:0000313" key="1">
    <source>
        <dbReference type="EMBL" id="AHG22425.2"/>
    </source>
</evidence>
<proteinExistence type="predicted"/>
<dbReference type="EMBL" id="CP007044">
    <property type="protein sequence ID" value="AHG22425.2"/>
    <property type="molecule type" value="Genomic_DNA"/>
</dbReference>